<dbReference type="InterPro" id="IPR050659">
    <property type="entry name" value="Peptidase_M24B"/>
</dbReference>
<protein>
    <submittedName>
        <fullName evidence="2">M24 family metallopeptidase</fullName>
    </submittedName>
</protein>
<dbReference type="Gene3D" id="3.90.230.10">
    <property type="entry name" value="Creatinase/methionine aminopeptidase superfamily"/>
    <property type="match status" value="1"/>
</dbReference>
<dbReference type="CDD" id="cd01066">
    <property type="entry name" value="APP_MetAP"/>
    <property type="match status" value="1"/>
</dbReference>
<keyword evidence="3" id="KW-1185">Reference proteome</keyword>
<dbReference type="PANTHER" id="PTHR46112:SF2">
    <property type="entry name" value="XAA-PRO AMINOPEPTIDASE P-RELATED"/>
    <property type="match status" value="1"/>
</dbReference>
<dbReference type="KEGG" id="mfy:HH212_01870"/>
<name>A0A7Z2W1E7_9BURK</name>
<gene>
    <name evidence="2" type="ORF">HH212_01870</name>
</gene>
<dbReference type="SUPFAM" id="SSF55920">
    <property type="entry name" value="Creatinase/aminopeptidase"/>
    <property type="match status" value="1"/>
</dbReference>
<reference evidence="2 3" key="1">
    <citation type="submission" date="2020-04" db="EMBL/GenBank/DDBJ databases">
        <title>Genome sequencing of novel species.</title>
        <authorList>
            <person name="Heo J."/>
            <person name="Kim S.-J."/>
            <person name="Kim J.-S."/>
            <person name="Hong S.-B."/>
            <person name="Kwon S.-W."/>
        </authorList>
    </citation>
    <scope>NUCLEOTIDE SEQUENCE [LARGE SCALE GENOMIC DNA]</scope>
    <source>
        <strain evidence="2 3">GN2-R2</strain>
    </source>
</reference>
<dbReference type="AlphaFoldDB" id="A0A7Z2W1E7"/>
<dbReference type="Pfam" id="PF00557">
    <property type="entry name" value="Peptidase_M24"/>
    <property type="match status" value="1"/>
</dbReference>
<proteinExistence type="predicted"/>
<evidence type="ECO:0000313" key="2">
    <source>
        <dbReference type="EMBL" id="QJE03124.1"/>
    </source>
</evidence>
<dbReference type="InterPro" id="IPR036005">
    <property type="entry name" value="Creatinase/aminopeptidase-like"/>
</dbReference>
<dbReference type="InterPro" id="IPR000994">
    <property type="entry name" value="Pept_M24"/>
</dbReference>
<sequence>MASGVADPARALDAAGKLALLREALGREGAGAIRLRGPDWFAWVTGGGDAGPGASFDAGAAEVLVTHDEACILTDETEGERLRREQVPSGFGFHSAPWTESDLGETYVLGAAAGKAVLADRPGPLERPLPAALRQQRMVLDERARQDYRELGRDAAAAVGEVLRAARPAWSERQLAGAAARALWSRGIQPVMLLATGERRVPPFCQAPPSGDAIGKRAGLSVCARRRGLYASLTRSVAFGALDDRERIAQEALLRVEATALDAVRAGVSLSAVYHALDAAYRHADRLDAIRRHRQGGVTGYAACELAAGPSTATGLEQGMAIALRPGFDCFKIEDTFLLGADGLELLTPDPRWPATDVRGRARPLWLETT</sequence>
<dbReference type="PANTHER" id="PTHR46112">
    <property type="entry name" value="AMINOPEPTIDASE"/>
    <property type="match status" value="1"/>
</dbReference>
<organism evidence="2 3">
    <name type="scientific">Massilia forsythiae</name>
    <dbReference type="NCBI Taxonomy" id="2728020"/>
    <lineage>
        <taxon>Bacteria</taxon>
        <taxon>Pseudomonadati</taxon>
        <taxon>Pseudomonadota</taxon>
        <taxon>Betaproteobacteria</taxon>
        <taxon>Burkholderiales</taxon>
        <taxon>Oxalobacteraceae</taxon>
        <taxon>Telluria group</taxon>
        <taxon>Massilia</taxon>
    </lineage>
</organism>
<dbReference type="Proteomes" id="UP000502415">
    <property type="component" value="Chromosome"/>
</dbReference>
<evidence type="ECO:0000313" key="3">
    <source>
        <dbReference type="Proteomes" id="UP000502415"/>
    </source>
</evidence>
<accession>A0A7Z2W1E7</accession>
<dbReference type="EMBL" id="CP051685">
    <property type="protein sequence ID" value="QJE03124.1"/>
    <property type="molecule type" value="Genomic_DNA"/>
</dbReference>
<feature type="domain" description="Peptidase M24" evidence="1">
    <location>
        <begin position="148"/>
        <end position="338"/>
    </location>
</feature>
<evidence type="ECO:0000259" key="1">
    <source>
        <dbReference type="Pfam" id="PF00557"/>
    </source>
</evidence>